<dbReference type="STRING" id="888060.HMPREF9081_2580"/>
<keyword evidence="1" id="KW-1133">Transmembrane helix</keyword>
<sequence>MKRDVRWASFWYLSYSWKDAWQMIERNAVQCYNIIVYICAKGGAAVSVDQFAWRVRLARRRKAHKRRFVLAASLIVVTILAIAWYLAYYIQRPEYALARAAAAIEAHDLEGFQRRVNVAAVADAGYDDLTYVLFARDTSLGESERTASGKFYQNIKGSVAGGLVRTIENAVQNSVWAEPEGVDELKGRQLGIDYEYLMECSHLRDTELVAIGAVERDGGGAVAHITVRDGGTGLEFPMELRMEKSEMGWQIVRVANYRAYLEAVQRASGKDLTHYIEATRPIVDRYNGVFRSSQNEFRYLTETERSTYTIDHRKALIRLLQEDMIPALKKYQHELDAVEIPRGAAYLAAQRKAATEASIASYESFIEGLDSGLPEDFARAETLHKQALTYDLRVGDMIRRSAVNAETPATP</sequence>
<proteinExistence type="predicted"/>
<organism evidence="2 3">
    <name type="scientific">Centipeda periodontii DSM 2778</name>
    <dbReference type="NCBI Taxonomy" id="888060"/>
    <lineage>
        <taxon>Bacteria</taxon>
        <taxon>Bacillati</taxon>
        <taxon>Bacillota</taxon>
        <taxon>Negativicutes</taxon>
        <taxon>Selenomonadales</taxon>
        <taxon>Selenomonadaceae</taxon>
        <taxon>Centipeda</taxon>
    </lineage>
</organism>
<evidence type="ECO:0000313" key="3">
    <source>
        <dbReference type="Proteomes" id="UP000004067"/>
    </source>
</evidence>
<comment type="caution">
    <text evidence="2">The sequence shown here is derived from an EMBL/GenBank/DDBJ whole genome shotgun (WGS) entry which is preliminary data.</text>
</comment>
<evidence type="ECO:0000313" key="2">
    <source>
        <dbReference type="EMBL" id="EGK56679.1"/>
    </source>
</evidence>
<name>F5RQQ8_9FIRM</name>
<dbReference type="Proteomes" id="UP000004067">
    <property type="component" value="Unassembled WGS sequence"/>
</dbReference>
<keyword evidence="3" id="KW-1185">Reference proteome</keyword>
<protein>
    <submittedName>
        <fullName evidence="2">Uncharacterized protein</fullName>
    </submittedName>
</protein>
<dbReference type="AlphaFoldDB" id="F5RQQ8"/>
<accession>F5RQQ8</accession>
<keyword evidence="1" id="KW-0812">Transmembrane</keyword>
<dbReference type="HOGENOM" id="CLU_064732_0_0_9"/>
<gene>
    <name evidence="2" type="ORF">HMPREF9081_2580</name>
</gene>
<dbReference type="eggNOG" id="ENOG502ZTCV">
    <property type="taxonomic scope" value="Bacteria"/>
</dbReference>
<reference evidence="2 3" key="1">
    <citation type="submission" date="2011-04" db="EMBL/GenBank/DDBJ databases">
        <authorList>
            <person name="Muzny D."/>
            <person name="Qin X."/>
            <person name="Deng J."/>
            <person name="Jiang H."/>
            <person name="Liu Y."/>
            <person name="Qu J."/>
            <person name="Song X.-Z."/>
            <person name="Zhang L."/>
            <person name="Thornton R."/>
            <person name="Coyle M."/>
            <person name="Francisco L."/>
            <person name="Jackson L."/>
            <person name="Javaid M."/>
            <person name="Korchina V."/>
            <person name="Kovar C."/>
            <person name="Mata R."/>
            <person name="Mathew T."/>
            <person name="Ngo R."/>
            <person name="Nguyen L."/>
            <person name="Nguyen N."/>
            <person name="Okwuonu G."/>
            <person name="Ongeri F."/>
            <person name="Pham C."/>
            <person name="Simmons D."/>
            <person name="Wilczek-Boney K."/>
            <person name="Hale W."/>
            <person name="Jakkamsetti A."/>
            <person name="Pham P."/>
            <person name="Ruth R."/>
            <person name="San Lucas F."/>
            <person name="Warren J."/>
            <person name="Zhang J."/>
            <person name="Zhao Z."/>
            <person name="Zhou C."/>
            <person name="Zhu D."/>
            <person name="Lee S."/>
            <person name="Bess C."/>
            <person name="Blankenburg K."/>
            <person name="Forbes L."/>
            <person name="Fu Q."/>
            <person name="Gubbala S."/>
            <person name="Hirani K."/>
            <person name="Jayaseelan J.C."/>
            <person name="Lara F."/>
            <person name="Munidasa M."/>
            <person name="Palculict T."/>
            <person name="Patil S."/>
            <person name="Pu L.-L."/>
            <person name="Saada N."/>
            <person name="Tang L."/>
            <person name="Weissenberger G."/>
            <person name="Zhu Y."/>
            <person name="Hemphill L."/>
            <person name="Shang Y."/>
            <person name="Youmans B."/>
            <person name="Ayvaz T."/>
            <person name="Ross M."/>
            <person name="Santibanez J."/>
            <person name="Aqrawi P."/>
            <person name="Gross S."/>
            <person name="Joshi V."/>
            <person name="Fowler G."/>
            <person name="Nazareth L."/>
            <person name="Reid J."/>
            <person name="Worley K."/>
            <person name="Petrosino J."/>
            <person name="Highlander S."/>
            <person name="Gibbs R."/>
        </authorList>
    </citation>
    <scope>NUCLEOTIDE SEQUENCE [LARGE SCALE GENOMIC DNA]</scope>
    <source>
        <strain evidence="2 3">DSM 2778</strain>
    </source>
</reference>
<keyword evidence="1" id="KW-0472">Membrane</keyword>
<dbReference type="EMBL" id="AFHQ01000063">
    <property type="protein sequence ID" value="EGK56679.1"/>
    <property type="molecule type" value="Genomic_DNA"/>
</dbReference>
<feature type="transmembrane region" description="Helical" evidence="1">
    <location>
        <begin position="68"/>
        <end position="90"/>
    </location>
</feature>
<evidence type="ECO:0000256" key="1">
    <source>
        <dbReference type="SAM" id="Phobius"/>
    </source>
</evidence>